<organism evidence="2 3">
    <name type="scientific">Halogranum amylolyticum</name>
    <dbReference type="NCBI Taxonomy" id="660520"/>
    <lineage>
        <taxon>Archaea</taxon>
        <taxon>Methanobacteriati</taxon>
        <taxon>Methanobacteriota</taxon>
        <taxon>Stenosarchaea group</taxon>
        <taxon>Halobacteria</taxon>
        <taxon>Halobacteriales</taxon>
        <taxon>Haloferacaceae</taxon>
    </lineage>
</organism>
<accession>A0A1H8SDV5</accession>
<evidence type="ECO:0000313" key="2">
    <source>
        <dbReference type="EMBL" id="SEO76737.1"/>
    </source>
</evidence>
<proteinExistence type="predicted"/>
<gene>
    <name evidence="2" type="ORF">SAMN04487948_1058</name>
</gene>
<reference evidence="3" key="1">
    <citation type="submission" date="2016-10" db="EMBL/GenBank/DDBJ databases">
        <authorList>
            <person name="Varghese N."/>
            <person name="Submissions S."/>
        </authorList>
    </citation>
    <scope>NUCLEOTIDE SEQUENCE [LARGE SCALE GENOMIC DNA]</scope>
    <source>
        <strain evidence="3">CGMCC 1.10121</strain>
    </source>
</reference>
<evidence type="ECO:0000313" key="3">
    <source>
        <dbReference type="Proteomes" id="UP000199126"/>
    </source>
</evidence>
<sequence length="192" mass="21541">MDCSRIAARPRPCERSGPSTGFYRRRPSDSVCHGVPSLLIEFFSRDETTVTVSTDGESVVVQLDDRTCELSRSDAAELQSALGSALTEKREFFRTAGEYREDGSYVVSRRSADSTGNAKVFESFETLQRLYSRLPDEFDADDVGRTGITGSRRHMLIRHFCEHPAFDCEIERRNPLRAKKTSTTTLVEATAD</sequence>
<protein>
    <submittedName>
        <fullName evidence="2">Uncharacterized protein</fullName>
    </submittedName>
</protein>
<dbReference type="EMBL" id="FODV01000005">
    <property type="protein sequence ID" value="SEO76737.1"/>
    <property type="molecule type" value="Genomic_DNA"/>
</dbReference>
<feature type="region of interest" description="Disordered" evidence="1">
    <location>
        <begin position="1"/>
        <end position="21"/>
    </location>
</feature>
<dbReference type="AlphaFoldDB" id="A0A1H8SDV5"/>
<dbReference type="Pfam" id="PF24372">
    <property type="entry name" value="DUF7528"/>
    <property type="match status" value="1"/>
</dbReference>
<dbReference type="Proteomes" id="UP000199126">
    <property type="component" value="Unassembled WGS sequence"/>
</dbReference>
<evidence type="ECO:0000256" key="1">
    <source>
        <dbReference type="SAM" id="MobiDB-lite"/>
    </source>
</evidence>
<dbReference type="InterPro" id="IPR055950">
    <property type="entry name" value="DUF7528"/>
</dbReference>
<name>A0A1H8SDV5_9EURY</name>
<keyword evidence="3" id="KW-1185">Reference proteome</keyword>